<dbReference type="InterPro" id="IPR008144">
    <property type="entry name" value="Guanylate_kin-like_dom"/>
</dbReference>
<feature type="coiled-coil region" evidence="1">
    <location>
        <begin position="305"/>
        <end position="482"/>
    </location>
</feature>
<evidence type="ECO:0000256" key="2">
    <source>
        <dbReference type="SAM" id="MobiDB-lite"/>
    </source>
</evidence>
<dbReference type="SUPFAM" id="SSF50156">
    <property type="entry name" value="PDZ domain-like"/>
    <property type="match status" value="3"/>
</dbReference>
<dbReference type="PROSITE" id="PS50052">
    <property type="entry name" value="GUANYLATE_KINASE_2"/>
    <property type="match status" value="1"/>
</dbReference>
<feature type="domain" description="PDZ" evidence="4">
    <location>
        <begin position="1122"/>
        <end position="1197"/>
    </location>
</feature>
<evidence type="ECO:0000313" key="6">
    <source>
        <dbReference type="Proteomes" id="UP000549394"/>
    </source>
</evidence>
<evidence type="ECO:0000259" key="4">
    <source>
        <dbReference type="PROSITE" id="PS50106"/>
    </source>
</evidence>
<dbReference type="InterPro" id="IPR053004">
    <property type="entry name" value="MAGUK_Signaling_Regulators"/>
</dbReference>
<dbReference type="Pfam" id="PF00595">
    <property type="entry name" value="PDZ"/>
    <property type="match status" value="3"/>
</dbReference>
<dbReference type="SMART" id="SM00228">
    <property type="entry name" value="PDZ"/>
    <property type="match status" value="3"/>
</dbReference>
<dbReference type="Gene3D" id="2.30.42.10">
    <property type="match status" value="3"/>
</dbReference>
<dbReference type="Gene3D" id="2.30.30.40">
    <property type="entry name" value="SH3 Domains"/>
    <property type="match status" value="1"/>
</dbReference>
<evidence type="ECO:0000313" key="5">
    <source>
        <dbReference type="EMBL" id="CAD5123799.1"/>
    </source>
</evidence>
<dbReference type="InterPro" id="IPR036034">
    <property type="entry name" value="PDZ_sf"/>
</dbReference>
<feature type="compositionally biased region" description="Basic and acidic residues" evidence="2">
    <location>
        <begin position="758"/>
        <end position="767"/>
    </location>
</feature>
<dbReference type="InterPro" id="IPR027417">
    <property type="entry name" value="P-loop_NTPase"/>
</dbReference>
<name>A0A7I8W5F9_9ANNE</name>
<dbReference type="PROSITE" id="PS50106">
    <property type="entry name" value="PDZ"/>
    <property type="match status" value="3"/>
</dbReference>
<dbReference type="GO" id="GO:0005886">
    <property type="term" value="C:plasma membrane"/>
    <property type="evidence" value="ECO:0007669"/>
    <property type="project" value="TreeGrafter"/>
</dbReference>
<feature type="domain" description="PDZ" evidence="4">
    <location>
        <begin position="974"/>
        <end position="1054"/>
    </location>
</feature>
<keyword evidence="6" id="KW-1185">Reference proteome</keyword>
<dbReference type="OrthoDB" id="10067129at2759"/>
<dbReference type="Gene3D" id="3.40.50.300">
    <property type="entry name" value="P-loop containing nucleotide triphosphate hydrolases"/>
    <property type="match status" value="1"/>
</dbReference>
<evidence type="ECO:0000256" key="1">
    <source>
        <dbReference type="SAM" id="Coils"/>
    </source>
</evidence>
<comment type="caution">
    <text evidence="5">The sequence shown here is derived from an EMBL/GenBank/DDBJ whole genome shotgun (WGS) entry which is preliminary data.</text>
</comment>
<proteinExistence type="predicted"/>
<dbReference type="EMBL" id="CAJFCJ010000019">
    <property type="protein sequence ID" value="CAD5123799.1"/>
    <property type="molecule type" value="Genomic_DNA"/>
</dbReference>
<dbReference type="InterPro" id="IPR001478">
    <property type="entry name" value="PDZ"/>
</dbReference>
<accession>A0A7I8W5F9</accession>
<dbReference type="PANTHER" id="PTHR46360">
    <property type="entry name" value="DISKS LARGE HOMOLOG 5"/>
    <property type="match status" value="1"/>
</dbReference>
<sequence>MDRLIDILQEKDSTGSELLIDALEKLYPQHHFGISPLSSTHSVTTTDKVDREIKSKQSVISNKRDYDRLQKECEEAVSELNVLKTMLAEAATKREQALLERNHFSKLYEQSRLTQSELEKQLQILRNHNKQVTEQKEKLLSDYEHEIDLKVANEKEIDELREVVREMKSETTSISSNGSDALMKTYTTLCTKYDALRAENEMLKRQLQDTISDHKSSSKEICRLEDEKKRLWLKYESAVETRDNLTVEKSELTNRLESLSAERNQLSALFSKQANATSDANRQRDAAVHEYQNVMRERGIVLQESEEMQSKLQEAETKIIQLSNDIKKYESLANHLQRELETRKQENYVTKCQMIRMAENLKNELHIAVTEKKELVDQMNQIMHHAQKDDLIEQLKGRIKALEAEMRDQERQADRAKQRRDWAFSERDKIVLERDSMRTLCDQLRRDRDRAVSDLANAMGEVDQLNKHKSSTARELKSYKEKFQSMLRGNSVEVMKSMNAIHSTDLTLPTSFSETDMEIMNLTIPITSSDDFSFDLSKTETSKPFSIRLYDTKLPNQYILLRINDGTLNVNNINISNTTRRSAEETLKKAINSGNVNFVLKRNLNPSSIKDVRLQATNNQDFGLNFETGIFLSKISPSSPAGNSADLRSGDRLLSINGVSVNDLSIEKVETILETNQEIEITVQKYSECISSSHSITSTSGVTDMSPDSPAISPIANESWKKNQLSSCAQTETAIFLSSESDLDYGQQHFKRKKKDSKSKGRVEARRISAEEQQALEDFQSVIESLDNEGQSRGTWPRYMVEQRMRPTLESLNYATGSTSQRKDSFQRAPINTMDYTLNQPSDLSATLKKSSELSDHYRKNRLFNSLATSPSSSVPCPGLNSDQGATNIAVVSPQKKPIDTELMQNTSSLLFNKAHRNKTKKSVNRLNIPSKMSICSTTGECLDKGLSSSNTSSSSLNTPSINKQNFRVGTLRQINIEKKCANEQLGINIKKGSSGIIVSSVSQNSLASHAGIQCGDQLIEVCGINLRNATYENAKQVLVNCGNDVTIVVQSSAERILSTDGSSRDTISSESESSVETSHVKQCSLVSNTSTVVAEDYQKYSPVLCNQPSIPPTHAVNESRIVSWSKLATDPLGLTVSGGNNSGIFVKEVSTYCPAFKKDALRVGDRILEFNGMDMTAITRAKAHEHICKQSDKIIICAQYDIIKFRELESAKILADCLYFKMNFDRIAEDEGEMSLKRGNILLVDNTMYNGNVNIWTAWKLDSSGNRIQRGIIPAVSRLEAEYTAIRRGIGDDSEELKGSRRSLSSARRSFFRKKRRQRNNSQDSREIVSYSEGSLISESLSKLDAESGYLPALIPLKEIRILQKRPVVLMGPLADILTRKLSSENPDRYFRAEVVEEGQINGSLIYHSMKHPPYEIITLKSIQDAIERNRHPILHNKRSAIYNLYTLQIYPIVLLLRFRSTKQIQKAKDRFIESKIDKQQAKRWMDKAQKFELDLKQYISDIIEGESDLNSMAIKCKSAIDINQEKPLYLLLD</sequence>
<feature type="domain" description="Guanylate kinase-like" evidence="3">
    <location>
        <begin position="1395"/>
        <end position="1523"/>
    </location>
</feature>
<feature type="coiled-coil region" evidence="1">
    <location>
        <begin position="115"/>
        <end position="269"/>
    </location>
</feature>
<reference evidence="5 6" key="1">
    <citation type="submission" date="2020-08" db="EMBL/GenBank/DDBJ databases">
        <authorList>
            <person name="Hejnol A."/>
        </authorList>
    </citation>
    <scope>NUCLEOTIDE SEQUENCE [LARGE SCALE GENOMIC DNA]</scope>
</reference>
<keyword evidence="1" id="KW-0175">Coiled coil</keyword>
<feature type="domain" description="PDZ" evidence="4">
    <location>
        <begin position="611"/>
        <end position="674"/>
    </location>
</feature>
<organism evidence="5 6">
    <name type="scientific">Dimorphilus gyrociliatus</name>
    <dbReference type="NCBI Taxonomy" id="2664684"/>
    <lineage>
        <taxon>Eukaryota</taxon>
        <taxon>Metazoa</taxon>
        <taxon>Spiralia</taxon>
        <taxon>Lophotrochozoa</taxon>
        <taxon>Annelida</taxon>
        <taxon>Polychaeta</taxon>
        <taxon>Polychaeta incertae sedis</taxon>
        <taxon>Dinophilidae</taxon>
        <taxon>Dimorphilus</taxon>
    </lineage>
</organism>
<dbReference type="PANTHER" id="PTHR46360:SF1">
    <property type="entry name" value="DISKS LARGE HOMOLOG 5"/>
    <property type="match status" value="1"/>
</dbReference>
<evidence type="ECO:0000259" key="3">
    <source>
        <dbReference type="PROSITE" id="PS50052"/>
    </source>
</evidence>
<dbReference type="Proteomes" id="UP000549394">
    <property type="component" value="Unassembled WGS sequence"/>
</dbReference>
<gene>
    <name evidence="5" type="ORF">DGYR_LOCUS11433</name>
</gene>
<dbReference type="GO" id="GO:0035331">
    <property type="term" value="P:negative regulation of hippo signaling"/>
    <property type="evidence" value="ECO:0007669"/>
    <property type="project" value="TreeGrafter"/>
</dbReference>
<dbReference type="SUPFAM" id="SSF52540">
    <property type="entry name" value="P-loop containing nucleoside triphosphate hydrolases"/>
    <property type="match status" value="1"/>
</dbReference>
<feature type="region of interest" description="Disordered" evidence="2">
    <location>
        <begin position="748"/>
        <end position="767"/>
    </location>
</feature>
<protein>
    <submittedName>
        <fullName evidence="5">DgyrCDS12110</fullName>
    </submittedName>
</protein>